<evidence type="ECO:0000256" key="1">
    <source>
        <dbReference type="SAM" id="MobiDB-lite"/>
    </source>
</evidence>
<proteinExistence type="predicted"/>
<dbReference type="EMBL" id="GBRH01250297">
    <property type="protein sequence ID" value="JAD47598.1"/>
    <property type="molecule type" value="Transcribed_RNA"/>
</dbReference>
<sequence length="24" mass="2567">MAAVGFGGKQSTTAWGRRREGELT</sequence>
<organism evidence="2">
    <name type="scientific">Arundo donax</name>
    <name type="common">Giant reed</name>
    <name type="synonym">Donax arundinaceus</name>
    <dbReference type="NCBI Taxonomy" id="35708"/>
    <lineage>
        <taxon>Eukaryota</taxon>
        <taxon>Viridiplantae</taxon>
        <taxon>Streptophyta</taxon>
        <taxon>Embryophyta</taxon>
        <taxon>Tracheophyta</taxon>
        <taxon>Spermatophyta</taxon>
        <taxon>Magnoliopsida</taxon>
        <taxon>Liliopsida</taxon>
        <taxon>Poales</taxon>
        <taxon>Poaceae</taxon>
        <taxon>PACMAD clade</taxon>
        <taxon>Arundinoideae</taxon>
        <taxon>Arundineae</taxon>
        <taxon>Arundo</taxon>
    </lineage>
</organism>
<dbReference type="AlphaFoldDB" id="A0A0A9ACI6"/>
<feature type="region of interest" description="Disordered" evidence="1">
    <location>
        <begin position="1"/>
        <end position="24"/>
    </location>
</feature>
<evidence type="ECO:0000313" key="2">
    <source>
        <dbReference type="EMBL" id="JAD47598.1"/>
    </source>
</evidence>
<name>A0A0A9ACI6_ARUDO</name>
<reference evidence="2" key="1">
    <citation type="submission" date="2014-09" db="EMBL/GenBank/DDBJ databases">
        <authorList>
            <person name="Magalhaes I.L.F."/>
            <person name="Oliveira U."/>
            <person name="Santos F.R."/>
            <person name="Vidigal T.H.D.A."/>
            <person name="Brescovit A.D."/>
            <person name="Santos A.J."/>
        </authorList>
    </citation>
    <scope>NUCLEOTIDE SEQUENCE</scope>
    <source>
        <tissue evidence="2">Shoot tissue taken approximately 20 cm above the soil surface</tissue>
    </source>
</reference>
<protein>
    <submittedName>
        <fullName evidence="2">Uncharacterized protein</fullName>
    </submittedName>
</protein>
<accession>A0A0A9ACI6</accession>
<reference evidence="2" key="2">
    <citation type="journal article" date="2015" name="Data Brief">
        <title>Shoot transcriptome of the giant reed, Arundo donax.</title>
        <authorList>
            <person name="Barrero R.A."/>
            <person name="Guerrero F.D."/>
            <person name="Moolhuijzen P."/>
            <person name="Goolsby J.A."/>
            <person name="Tidwell J."/>
            <person name="Bellgard S.E."/>
            <person name="Bellgard M.I."/>
        </authorList>
    </citation>
    <scope>NUCLEOTIDE SEQUENCE</scope>
    <source>
        <tissue evidence="2">Shoot tissue taken approximately 20 cm above the soil surface</tissue>
    </source>
</reference>